<keyword evidence="5" id="KW-1185">Reference proteome</keyword>
<dbReference type="InterPro" id="IPR001128">
    <property type="entry name" value="Cyt_P450"/>
</dbReference>
<dbReference type="AlphaFoldDB" id="A0A4S3J1P6"/>
<evidence type="ECO:0000256" key="3">
    <source>
        <dbReference type="ARBA" id="ARBA00023033"/>
    </source>
</evidence>
<comment type="similarity">
    <text evidence="1">Belongs to the cytochrome P450 family.</text>
</comment>
<dbReference type="GO" id="GO:0004497">
    <property type="term" value="F:monooxygenase activity"/>
    <property type="evidence" value="ECO:0007669"/>
    <property type="project" value="UniProtKB-KW"/>
</dbReference>
<dbReference type="PRINTS" id="PR00385">
    <property type="entry name" value="P450"/>
</dbReference>
<gene>
    <name evidence="4" type="ORF">EYZ11_011858</name>
</gene>
<keyword evidence="2" id="KW-0560">Oxidoreductase</keyword>
<dbReference type="VEuPathDB" id="FungiDB:EYZ11_011858"/>
<dbReference type="EMBL" id="SOSA01000786">
    <property type="protein sequence ID" value="THC88689.1"/>
    <property type="molecule type" value="Genomic_DNA"/>
</dbReference>
<dbReference type="InterPro" id="IPR036396">
    <property type="entry name" value="Cyt_P450_sf"/>
</dbReference>
<evidence type="ECO:0008006" key="6">
    <source>
        <dbReference type="Google" id="ProtNLM"/>
    </source>
</evidence>
<comment type="caution">
    <text evidence="4">The sequence shown here is derived from an EMBL/GenBank/DDBJ whole genome shotgun (WGS) entry which is preliminary data.</text>
</comment>
<organism evidence="4 5">
    <name type="scientific">Aspergillus tanneri</name>
    <dbReference type="NCBI Taxonomy" id="1220188"/>
    <lineage>
        <taxon>Eukaryota</taxon>
        <taxon>Fungi</taxon>
        <taxon>Dikarya</taxon>
        <taxon>Ascomycota</taxon>
        <taxon>Pezizomycotina</taxon>
        <taxon>Eurotiomycetes</taxon>
        <taxon>Eurotiomycetidae</taxon>
        <taxon>Eurotiales</taxon>
        <taxon>Aspergillaceae</taxon>
        <taxon>Aspergillus</taxon>
        <taxon>Aspergillus subgen. Circumdati</taxon>
    </lineage>
</organism>
<proteinExistence type="inferred from homology"/>
<accession>A0A4S3J1P6</accession>
<reference evidence="4 5" key="1">
    <citation type="submission" date="2019-03" db="EMBL/GenBank/DDBJ databases">
        <title>The genome sequence of a newly discovered highly antifungal drug resistant Aspergillus species, Aspergillus tanneri NIH 1004.</title>
        <authorList>
            <person name="Mounaud S."/>
            <person name="Singh I."/>
            <person name="Joardar V."/>
            <person name="Pakala S."/>
            <person name="Pakala S."/>
            <person name="Venepally P."/>
            <person name="Hoover J."/>
            <person name="Nierman W."/>
            <person name="Chung J."/>
            <person name="Losada L."/>
        </authorList>
    </citation>
    <scope>NUCLEOTIDE SEQUENCE [LARGE SCALE GENOMIC DNA]</scope>
    <source>
        <strain evidence="4 5">NIH1004</strain>
    </source>
</reference>
<dbReference type="STRING" id="1220188.A0A4S3J1P6"/>
<dbReference type="SUPFAM" id="SSF48264">
    <property type="entry name" value="Cytochrome P450"/>
    <property type="match status" value="1"/>
</dbReference>
<keyword evidence="3" id="KW-0503">Monooxygenase</keyword>
<evidence type="ECO:0000313" key="5">
    <source>
        <dbReference type="Proteomes" id="UP000308092"/>
    </source>
</evidence>
<evidence type="ECO:0000313" key="4">
    <source>
        <dbReference type="EMBL" id="THC88689.1"/>
    </source>
</evidence>
<dbReference type="Proteomes" id="UP000308092">
    <property type="component" value="Unassembled WGS sequence"/>
</dbReference>
<sequence>MFFAGHKNAKFAFIATLWELSQNPQIQDKLYQEIAAHSPSLSKDNLKDLPYLIAVLSETLRLYPPVNQNTWGPTAHEYQPERWGDNFHAIQRAISQQPVRGSYIPFNAWTRSCIGSEFALLQLRVTLYEVVHYFEITSAPDYHYLIKEASSNLQTCCDIY</sequence>
<dbReference type="PANTHER" id="PTHR24305:SF166">
    <property type="entry name" value="CYTOCHROME P450 12A4, MITOCHONDRIAL-RELATED"/>
    <property type="match status" value="1"/>
</dbReference>
<dbReference type="InterPro" id="IPR050121">
    <property type="entry name" value="Cytochrome_P450_monoxygenase"/>
</dbReference>
<dbReference type="GO" id="GO:0020037">
    <property type="term" value="F:heme binding"/>
    <property type="evidence" value="ECO:0007669"/>
    <property type="project" value="InterPro"/>
</dbReference>
<name>A0A4S3J1P6_9EURO</name>
<protein>
    <recommendedName>
        <fullName evidence="6">Cytochrome P450</fullName>
    </recommendedName>
</protein>
<evidence type="ECO:0000256" key="1">
    <source>
        <dbReference type="ARBA" id="ARBA00010617"/>
    </source>
</evidence>
<evidence type="ECO:0000256" key="2">
    <source>
        <dbReference type="ARBA" id="ARBA00023002"/>
    </source>
</evidence>
<dbReference type="GO" id="GO:0016705">
    <property type="term" value="F:oxidoreductase activity, acting on paired donors, with incorporation or reduction of molecular oxygen"/>
    <property type="evidence" value="ECO:0007669"/>
    <property type="project" value="InterPro"/>
</dbReference>
<dbReference type="Gene3D" id="1.10.630.10">
    <property type="entry name" value="Cytochrome P450"/>
    <property type="match status" value="2"/>
</dbReference>
<dbReference type="GO" id="GO:0005506">
    <property type="term" value="F:iron ion binding"/>
    <property type="evidence" value="ECO:0007669"/>
    <property type="project" value="InterPro"/>
</dbReference>
<dbReference type="Pfam" id="PF00067">
    <property type="entry name" value="p450"/>
    <property type="match status" value="1"/>
</dbReference>
<dbReference type="PANTHER" id="PTHR24305">
    <property type="entry name" value="CYTOCHROME P450"/>
    <property type="match status" value="1"/>
</dbReference>